<dbReference type="Gene3D" id="3.30.70.270">
    <property type="match status" value="1"/>
</dbReference>
<dbReference type="InterPro" id="IPR043128">
    <property type="entry name" value="Rev_trsase/Diguanyl_cyclase"/>
</dbReference>
<dbReference type="PROSITE" id="PS50887">
    <property type="entry name" value="GGDEF"/>
    <property type="match status" value="1"/>
</dbReference>
<name>Q2RWN2_RHORT</name>
<dbReference type="CDD" id="cd01949">
    <property type="entry name" value="GGDEF"/>
    <property type="match status" value="1"/>
</dbReference>
<dbReference type="HOGENOM" id="CLU_000445_70_50_5"/>
<proteinExistence type="predicted"/>
<dbReference type="Pfam" id="PF11849">
    <property type="entry name" value="DUF3369"/>
    <property type="match status" value="1"/>
</dbReference>
<dbReference type="eggNOG" id="COG0784">
    <property type="taxonomic scope" value="Bacteria"/>
</dbReference>
<dbReference type="Proteomes" id="UP000001929">
    <property type="component" value="Chromosome"/>
</dbReference>
<dbReference type="PhylomeDB" id="Q2RWN2"/>
<dbReference type="AlphaFoldDB" id="Q2RWN2"/>
<feature type="domain" description="GGDEF" evidence="4">
    <location>
        <begin position="352"/>
        <end position="486"/>
    </location>
</feature>
<dbReference type="eggNOG" id="COG5001">
    <property type="taxonomic scope" value="Bacteria"/>
</dbReference>
<feature type="domain" description="EAL" evidence="3">
    <location>
        <begin position="492"/>
        <end position="745"/>
    </location>
</feature>
<dbReference type="InterPro" id="IPR021800">
    <property type="entry name" value="DUF3369"/>
</dbReference>
<evidence type="ECO:0000259" key="2">
    <source>
        <dbReference type="PROSITE" id="PS50110"/>
    </source>
</evidence>
<dbReference type="GO" id="GO:0071111">
    <property type="term" value="F:cyclic-guanylate-specific phosphodiesterase activity"/>
    <property type="evidence" value="ECO:0007669"/>
    <property type="project" value="InterPro"/>
</dbReference>
<dbReference type="PROSITE" id="PS50883">
    <property type="entry name" value="EAL"/>
    <property type="match status" value="1"/>
</dbReference>
<evidence type="ECO:0000259" key="4">
    <source>
        <dbReference type="PROSITE" id="PS50887"/>
    </source>
</evidence>
<sequence>MTPNEDLIEIFEDEEISPSLTAKTWPILIVDDDQDVHDVSRLALRGVRLLDYDLETLHAYSAAQARAILSSRSDIAVALLDVVMEREDAGLDLVRWIRSDPARDLLRIVLRTGQPGYAPEATVIQDYDINDYRTKSELNRGRLISILTTALRSYRQMAVIAASRDGLDKIVRASADLLASPSMAIFAEGVLTQLAGLLGTERSGIVLARRNRRPGATASMAMTGDEGFVLAAAGPLSADIGRPLSDIGDHQTAEILRRTLESRRSSFDHGSMALYIATPNGDSLAVLMEVAKTLGDTDRKLVEVFCVNMAAGFDTISLFEQISLQAFHDEATGLPNLAACQSLIDQYLQRRQPVAVTFFSLEGFSAISDTLGRVIGDRMIGLLANAFRHRLQERGEVFRVGQETLATVIGGPVDQVGPLADQLAGDFRAGLPLDSMTLPVSFSHGTSVSTSEHDTAQILVQRAGIAMQKARNIKRGGGLTYAVAMEEEIRAHIGVISKLGAGVVSEAFVAVFQPKIRLADRSCHGGEALVRWRDGDGTMIAPSLFIPAAETSGHIVDIGYSVFRQSCAMIRSLKVSQDDARIAVNLSVRQMREPDLIDKLVSIAAEEGVATTRLKLEITESIVIDDLTHTVSLLKALKDKGFLLALDDFGTGYSSLSYLRSLPIDTLKIDRSFVSGLAEQADMRKIVGLIIGLGHELGFDITAEGVETEEEARIVTEMGCFTAQGYLFSKPLSAEDFLVFARTHAGARQTSGGSLSAEGCIRARDA</sequence>
<dbReference type="InterPro" id="IPR001789">
    <property type="entry name" value="Sig_transdc_resp-reg_receiver"/>
</dbReference>
<dbReference type="EMBL" id="CP000230">
    <property type="protein sequence ID" value="ABC21463.1"/>
    <property type="molecule type" value="Genomic_DNA"/>
</dbReference>
<dbReference type="EnsemblBacteria" id="ABC21463">
    <property type="protein sequence ID" value="ABC21463"/>
    <property type="gene ID" value="Rru_A0659"/>
</dbReference>
<dbReference type="KEGG" id="rru:Rru_A0659"/>
<evidence type="ECO:0000313" key="6">
    <source>
        <dbReference type="Proteomes" id="UP000001929"/>
    </source>
</evidence>
<dbReference type="Gene3D" id="3.20.20.450">
    <property type="entry name" value="EAL domain"/>
    <property type="match status" value="1"/>
</dbReference>
<dbReference type="InterPro" id="IPR035919">
    <property type="entry name" value="EAL_sf"/>
</dbReference>
<evidence type="ECO:0000313" key="5">
    <source>
        <dbReference type="EMBL" id="ABC21463.1"/>
    </source>
</evidence>
<dbReference type="RefSeq" id="WP_011388417.1">
    <property type="nucleotide sequence ID" value="NC_007643.1"/>
</dbReference>
<dbReference type="PANTHER" id="PTHR33121:SF70">
    <property type="entry name" value="SIGNALING PROTEIN YKOW"/>
    <property type="match status" value="1"/>
</dbReference>
<dbReference type="SUPFAM" id="SSF55073">
    <property type="entry name" value="Nucleotide cyclase"/>
    <property type="match status" value="1"/>
</dbReference>
<dbReference type="PANTHER" id="PTHR33121">
    <property type="entry name" value="CYCLIC DI-GMP PHOSPHODIESTERASE PDEF"/>
    <property type="match status" value="1"/>
</dbReference>
<reference evidence="5 6" key="1">
    <citation type="journal article" date="2011" name="Stand. Genomic Sci.">
        <title>Complete genome sequence of Rhodospirillum rubrum type strain (S1).</title>
        <authorList>
            <person name="Munk A.C."/>
            <person name="Copeland A."/>
            <person name="Lucas S."/>
            <person name="Lapidus A."/>
            <person name="Del Rio T.G."/>
            <person name="Barry K."/>
            <person name="Detter J.C."/>
            <person name="Hammon N."/>
            <person name="Israni S."/>
            <person name="Pitluck S."/>
            <person name="Brettin T."/>
            <person name="Bruce D."/>
            <person name="Han C."/>
            <person name="Tapia R."/>
            <person name="Gilna P."/>
            <person name="Schmutz J."/>
            <person name="Larimer F."/>
            <person name="Land M."/>
            <person name="Kyrpides N.C."/>
            <person name="Mavromatis K."/>
            <person name="Richardson P."/>
            <person name="Rohde M."/>
            <person name="Goker M."/>
            <person name="Klenk H.P."/>
            <person name="Zhang Y."/>
            <person name="Roberts G.P."/>
            <person name="Reslewic S."/>
            <person name="Schwartz D.C."/>
        </authorList>
    </citation>
    <scope>NUCLEOTIDE SEQUENCE [LARGE SCALE GENOMIC DNA]</scope>
    <source>
        <strain evidence="6">ATCC 11170 / ATH 1.1.1 / DSM 467 / LMG 4362 / NCIMB 8255 / S1</strain>
    </source>
</reference>
<feature type="domain" description="Response regulatory" evidence="2">
    <location>
        <begin position="26"/>
        <end position="150"/>
    </location>
</feature>
<dbReference type="GO" id="GO:0000160">
    <property type="term" value="P:phosphorelay signal transduction system"/>
    <property type="evidence" value="ECO:0007669"/>
    <property type="project" value="InterPro"/>
</dbReference>
<keyword evidence="1" id="KW-0597">Phosphoprotein</keyword>
<evidence type="ECO:0000259" key="3">
    <source>
        <dbReference type="PROSITE" id="PS50883"/>
    </source>
</evidence>
<keyword evidence="6" id="KW-1185">Reference proteome</keyword>
<dbReference type="Pfam" id="PF00563">
    <property type="entry name" value="EAL"/>
    <property type="match status" value="1"/>
</dbReference>
<gene>
    <name evidence="5" type="ordered locus">Rru_A0659</name>
</gene>
<dbReference type="InterPro" id="IPR029787">
    <property type="entry name" value="Nucleotide_cyclase"/>
</dbReference>
<dbReference type="SUPFAM" id="SSF52172">
    <property type="entry name" value="CheY-like"/>
    <property type="match status" value="1"/>
</dbReference>
<dbReference type="InterPro" id="IPR001633">
    <property type="entry name" value="EAL_dom"/>
</dbReference>
<dbReference type="Pfam" id="PF00990">
    <property type="entry name" value="GGDEF"/>
    <property type="match status" value="1"/>
</dbReference>
<organism evidence="5 6">
    <name type="scientific">Rhodospirillum rubrum (strain ATCC 11170 / ATH 1.1.1 / DSM 467 / LMG 4362 / NCIMB 8255 / S1)</name>
    <dbReference type="NCBI Taxonomy" id="269796"/>
    <lineage>
        <taxon>Bacteria</taxon>
        <taxon>Pseudomonadati</taxon>
        <taxon>Pseudomonadota</taxon>
        <taxon>Alphaproteobacteria</taxon>
        <taxon>Rhodospirillales</taxon>
        <taxon>Rhodospirillaceae</taxon>
        <taxon>Rhodospirillum</taxon>
    </lineage>
</organism>
<dbReference type="CDD" id="cd01948">
    <property type="entry name" value="EAL"/>
    <property type="match status" value="1"/>
</dbReference>
<dbReference type="InterPro" id="IPR050706">
    <property type="entry name" value="Cyclic-di-GMP_PDE-like"/>
</dbReference>
<evidence type="ECO:0000256" key="1">
    <source>
        <dbReference type="PROSITE-ProRule" id="PRU00169"/>
    </source>
</evidence>
<dbReference type="PROSITE" id="PS50110">
    <property type="entry name" value="RESPONSE_REGULATORY"/>
    <property type="match status" value="1"/>
</dbReference>
<dbReference type="Gene3D" id="3.40.50.2300">
    <property type="match status" value="1"/>
</dbReference>
<dbReference type="STRING" id="269796.Rru_A0659"/>
<dbReference type="InterPro" id="IPR011006">
    <property type="entry name" value="CheY-like_superfamily"/>
</dbReference>
<dbReference type="InterPro" id="IPR000160">
    <property type="entry name" value="GGDEF_dom"/>
</dbReference>
<dbReference type="SMART" id="SM00267">
    <property type="entry name" value="GGDEF"/>
    <property type="match status" value="1"/>
</dbReference>
<dbReference type="SUPFAM" id="SSF141868">
    <property type="entry name" value="EAL domain-like"/>
    <property type="match status" value="1"/>
</dbReference>
<feature type="modified residue" description="4-aspartylphosphate" evidence="1">
    <location>
        <position position="81"/>
    </location>
</feature>
<accession>Q2RWN2</accession>
<dbReference type="PATRIC" id="fig|269796.9.peg.715"/>
<protein>
    <submittedName>
        <fullName evidence="5">Response regulator receiver modulated diguanylate cyclase/phosphodiesterase</fullName>
    </submittedName>
</protein>
<dbReference type="SMART" id="SM00052">
    <property type="entry name" value="EAL"/>
    <property type="match status" value="1"/>
</dbReference>